<proteinExistence type="inferred from homology"/>
<evidence type="ECO:0000313" key="10">
    <source>
        <dbReference type="Proteomes" id="UP000014003"/>
    </source>
</evidence>
<dbReference type="InterPro" id="IPR008278">
    <property type="entry name" value="4-PPantetheinyl_Trfase_dom"/>
</dbReference>
<dbReference type="HOGENOM" id="CLU_057011_6_2_9"/>
<dbReference type="GO" id="GO:0019878">
    <property type="term" value="P:lysine biosynthetic process via aminoadipic acid"/>
    <property type="evidence" value="ECO:0007669"/>
    <property type="project" value="TreeGrafter"/>
</dbReference>
<evidence type="ECO:0000256" key="6">
    <source>
        <dbReference type="ARBA" id="ARBA00023194"/>
    </source>
</evidence>
<dbReference type="NCBIfam" id="TIGR00556">
    <property type="entry name" value="pantethn_trn"/>
    <property type="match status" value="1"/>
</dbReference>
<feature type="domain" description="4'-phosphopantetheinyl transferase" evidence="7">
    <location>
        <begin position="106"/>
        <end position="187"/>
    </location>
</feature>
<keyword evidence="6" id="KW-0045">Antibiotic biosynthesis</keyword>
<organism evidence="9 10">
    <name type="scientific">Bacillus cereus HuA3-9</name>
    <dbReference type="NCBI Taxonomy" id="1053205"/>
    <lineage>
        <taxon>Bacteria</taxon>
        <taxon>Bacillati</taxon>
        <taxon>Bacillota</taxon>
        <taxon>Bacilli</taxon>
        <taxon>Bacillales</taxon>
        <taxon>Bacillaceae</taxon>
        <taxon>Bacillus</taxon>
        <taxon>Bacillus cereus group</taxon>
    </lineage>
</organism>
<evidence type="ECO:0000313" key="9">
    <source>
        <dbReference type="EMBL" id="EOO16144.1"/>
    </source>
</evidence>
<dbReference type="GO" id="GO:0006633">
    <property type="term" value="P:fatty acid biosynthetic process"/>
    <property type="evidence" value="ECO:0007669"/>
    <property type="project" value="InterPro"/>
</dbReference>
<dbReference type="AlphaFoldDB" id="R8CWW9"/>
<dbReference type="EMBL" id="AHDZ01000031">
    <property type="protein sequence ID" value="EOO16144.1"/>
    <property type="molecule type" value="Genomic_DNA"/>
</dbReference>
<evidence type="ECO:0000256" key="2">
    <source>
        <dbReference type="ARBA" id="ARBA00010990"/>
    </source>
</evidence>
<dbReference type="InterPro" id="IPR050559">
    <property type="entry name" value="P-Pant_transferase_sf"/>
</dbReference>
<comment type="cofactor">
    <cofactor evidence="1">
        <name>Mg(2+)</name>
        <dbReference type="ChEBI" id="CHEBI:18420"/>
    </cofactor>
</comment>
<accession>R8CWW9</accession>
<sequence length="228" mass="27386">MCKLNIYSVNIPEKLSSYEFEIYMKEIPFHTQNRIRRYIKQQDAIRSLFSQLLLQKVIQKEKNVKRDELLFYKNIYGKPYLSNMSNYHFNISHSGKYVVCVTHNEQVGIDIEHIKPISLDITKYFCTLDEYKYILTQPKERHTSLFYDFWTLKESFIKAIGKGLSIPLDSFEFECENGEFFIKENFYSNEFFFKQYNINPGYKLSVCAKSIDFPREIKEIHYSSFYTK</sequence>
<dbReference type="SUPFAM" id="SSF56214">
    <property type="entry name" value="4'-phosphopantetheinyl transferase"/>
    <property type="match status" value="2"/>
</dbReference>
<evidence type="ECO:0000256" key="5">
    <source>
        <dbReference type="ARBA" id="ARBA00022842"/>
    </source>
</evidence>
<comment type="caution">
    <text evidence="9">The sequence shown here is derived from an EMBL/GenBank/DDBJ whole genome shotgun (WGS) entry which is preliminary data.</text>
</comment>
<keyword evidence="5" id="KW-0460">Magnesium</keyword>
<protein>
    <submittedName>
        <fullName evidence="9">Phosphopantetheine-protein transferase domain protein</fullName>
    </submittedName>
</protein>
<comment type="similarity">
    <text evidence="2">Belongs to the P-Pant transferase superfamily. Gsp/Sfp/HetI/AcpT family.</text>
</comment>
<dbReference type="RefSeq" id="WP_016096265.1">
    <property type="nucleotide sequence ID" value="NZ_KB976146.1"/>
</dbReference>
<dbReference type="Pfam" id="PF22624">
    <property type="entry name" value="AASDHPPT_N"/>
    <property type="match status" value="1"/>
</dbReference>
<keyword evidence="3 9" id="KW-0808">Transferase</keyword>
<dbReference type="GO" id="GO:0000287">
    <property type="term" value="F:magnesium ion binding"/>
    <property type="evidence" value="ECO:0007669"/>
    <property type="project" value="InterPro"/>
</dbReference>
<keyword evidence="4" id="KW-0479">Metal-binding</keyword>
<evidence type="ECO:0000256" key="4">
    <source>
        <dbReference type="ARBA" id="ARBA00022723"/>
    </source>
</evidence>
<dbReference type="GO" id="GO:0017000">
    <property type="term" value="P:antibiotic biosynthetic process"/>
    <property type="evidence" value="ECO:0007669"/>
    <property type="project" value="UniProtKB-KW"/>
</dbReference>
<name>R8CWW9_BACCE</name>
<dbReference type="InterPro" id="IPR055066">
    <property type="entry name" value="AASDHPPT_N"/>
</dbReference>
<dbReference type="Proteomes" id="UP000014003">
    <property type="component" value="Unassembled WGS sequence"/>
</dbReference>
<evidence type="ECO:0000256" key="1">
    <source>
        <dbReference type="ARBA" id="ARBA00001946"/>
    </source>
</evidence>
<dbReference type="Pfam" id="PF01648">
    <property type="entry name" value="ACPS"/>
    <property type="match status" value="1"/>
</dbReference>
<dbReference type="PANTHER" id="PTHR12215">
    <property type="entry name" value="PHOSPHOPANTETHEINE TRANSFERASE"/>
    <property type="match status" value="1"/>
</dbReference>
<dbReference type="PATRIC" id="fig|1053205.3.peg.3706"/>
<dbReference type="InterPro" id="IPR037143">
    <property type="entry name" value="4-PPantetheinyl_Trfase_dom_sf"/>
</dbReference>
<evidence type="ECO:0000256" key="3">
    <source>
        <dbReference type="ARBA" id="ARBA00022679"/>
    </source>
</evidence>
<dbReference type="GO" id="GO:0005829">
    <property type="term" value="C:cytosol"/>
    <property type="evidence" value="ECO:0007669"/>
    <property type="project" value="TreeGrafter"/>
</dbReference>
<reference evidence="9 10" key="1">
    <citation type="submission" date="2012-12" db="EMBL/GenBank/DDBJ databases">
        <title>The Genome Sequence of Bacillus cereus HuA3-9.</title>
        <authorList>
            <consortium name="The Broad Institute Genome Sequencing Platform"/>
            <consortium name="The Broad Institute Genome Sequencing Center for Infectious Disease"/>
            <person name="Feldgarden M."/>
            <person name="Van der Auwera G.A."/>
            <person name="Mahillon J."/>
            <person name="Duprez V."/>
            <person name="Timmery S."/>
            <person name="Mattelet C."/>
            <person name="Dierick K."/>
            <person name="Sun M."/>
            <person name="Yu Z."/>
            <person name="Zhu L."/>
            <person name="Hu X."/>
            <person name="Shank E.B."/>
            <person name="Swiecicka I."/>
            <person name="Hansen B.M."/>
            <person name="Andrup L."/>
            <person name="Walker B."/>
            <person name="Young S.K."/>
            <person name="Zeng Q."/>
            <person name="Gargeya S."/>
            <person name="Fitzgerald M."/>
            <person name="Haas B."/>
            <person name="Abouelleil A."/>
            <person name="Alvarado L."/>
            <person name="Arachchi H.M."/>
            <person name="Berlin A.M."/>
            <person name="Chapman S.B."/>
            <person name="Dewar J."/>
            <person name="Goldberg J."/>
            <person name="Griggs A."/>
            <person name="Gujja S."/>
            <person name="Hansen M."/>
            <person name="Howarth C."/>
            <person name="Imamovic A."/>
            <person name="Larimer J."/>
            <person name="McCowan C."/>
            <person name="Murphy C."/>
            <person name="Neiman D."/>
            <person name="Pearson M."/>
            <person name="Priest M."/>
            <person name="Roberts A."/>
            <person name="Saif S."/>
            <person name="Shea T."/>
            <person name="Sisk P."/>
            <person name="Sykes S."/>
            <person name="Wortman J."/>
            <person name="Nusbaum C."/>
            <person name="Birren B."/>
        </authorList>
    </citation>
    <scope>NUCLEOTIDE SEQUENCE [LARGE SCALE GENOMIC DNA]</scope>
    <source>
        <strain evidence="9 10">HuA3-9</strain>
    </source>
</reference>
<dbReference type="PANTHER" id="PTHR12215:SF10">
    <property type="entry name" value="L-AMINOADIPATE-SEMIALDEHYDE DEHYDROGENASE-PHOSPHOPANTETHEINYL TRANSFERASE"/>
    <property type="match status" value="1"/>
</dbReference>
<dbReference type="Gene3D" id="3.90.470.20">
    <property type="entry name" value="4'-phosphopantetheinyl transferase domain"/>
    <property type="match status" value="2"/>
</dbReference>
<gene>
    <name evidence="9" type="ORF">IGA_03674</name>
</gene>
<dbReference type="InterPro" id="IPR004568">
    <property type="entry name" value="Ppantetheine-prot_Trfase_dom"/>
</dbReference>
<dbReference type="GO" id="GO:0008897">
    <property type="term" value="F:holo-[acyl-carrier-protein] synthase activity"/>
    <property type="evidence" value="ECO:0007669"/>
    <property type="project" value="InterPro"/>
</dbReference>
<feature type="domain" description="4'-phosphopantetheinyl transferase N-terminal" evidence="8">
    <location>
        <begin position="17"/>
        <end position="103"/>
    </location>
</feature>
<evidence type="ECO:0000259" key="8">
    <source>
        <dbReference type="Pfam" id="PF22624"/>
    </source>
</evidence>
<evidence type="ECO:0000259" key="7">
    <source>
        <dbReference type="Pfam" id="PF01648"/>
    </source>
</evidence>